<reference evidence="3 4" key="1">
    <citation type="submission" date="2016-01" db="EMBL/GenBank/DDBJ databases">
        <authorList>
            <consortium name="TB Trials Study Group"/>
            <person name="Sutton G."/>
            <person name="Brinkac L."/>
            <person name="Sanka R."/>
            <person name="Adams M."/>
            <person name="Lau E.L."/>
            <person name="Macaden R."/>
            <person name="Grewal H.M.S."/>
        </authorList>
    </citation>
    <scope>NUCLEOTIDE SEQUENCE [LARGE SCALE GENOMIC DNA]</scope>
    <source>
        <strain evidence="3 4">IS-1744</strain>
    </source>
</reference>
<dbReference type="RefSeq" id="WP_064393736.1">
    <property type="nucleotide sequence ID" value="NZ_LQIR01000001.1"/>
</dbReference>
<evidence type="ECO:0000259" key="2">
    <source>
        <dbReference type="Pfam" id="PF04993"/>
    </source>
</evidence>
<comment type="caution">
    <text evidence="3">The sequence shown here is derived from an EMBL/GenBank/DDBJ whole genome shotgun (WGS) entry which is preliminary data.</text>
</comment>
<evidence type="ECO:0000256" key="1">
    <source>
        <dbReference type="SAM" id="MobiDB-lite"/>
    </source>
</evidence>
<dbReference type="Gene3D" id="3.30.1460.30">
    <property type="entry name" value="YgaC/TfoX-N like chaperone"/>
    <property type="match status" value="1"/>
</dbReference>
<gene>
    <name evidence="3" type="ORF">AU192_10710</name>
</gene>
<proteinExistence type="predicted"/>
<keyword evidence="3" id="KW-0808">Transferase</keyword>
<dbReference type="GO" id="GO:0032259">
    <property type="term" value="P:methylation"/>
    <property type="evidence" value="ECO:0007669"/>
    <property type="project" value="UniProtKB-KW"/>
</dbReference>
<dbReference type="GO" id="GO:0008168">
    <property type="term" value="F:methyltransferase activity"/>
    <property type="evidence" value="ECO:0007669"/>
    <property type="project" value="UniProtKB-KW"/>
</dbReference>
<evidence type="ECO:0000313" key="4">
    <source>
        <dbReference type="Proteomes" id="UP000053707"/>
    </source>
</evidence>
<dbReference type="EMBL" id="LQIR01000001">
    <property type="protein sequence ID" value="KUI20936.1"/>
    <property type="molecule type" value="Genomic_DNA"/>
</dbReference>
<feature type="region of interest" description="Disordered" evidence="1">
    <location>
        <begin position="103"/>
        <end position="123"/>
    </location>
</feature>
<dbReference type="AlphaFoldDB" id="A0A101ADE2"/>
<keyword evidence="4" id="KW-1185">Reference proteome</keyword>
<keyword evidence="3" id="KW-0489">Methyltransferase</keyword>
<dbReference type="Proteomes" id="UP000053707">
    <property type="component" value="Unassembled WGS sequence"/>
</dbReference>
<protein>
    <submittedName>
        <fullName evidence="3">RNA methyltransferase</fullName>
    </submittedName>
</protein>
<feature type="domain" description="TfoX N-terminal" evidence="2">
    <location>
        <begin position="13"/>
        <end position="101"/>
    </location>
</feature>
<organism evidence="3 4">
    <name type="scientific">Mycobacterium lehmannii</name>
    <dbReference type="NCBI Taxonomy" id="2048550"/>
    <lineage>
        <taxon>Bacteria</taxon>
        <taxon>Bacillati</taxon>
        <taxon>Actinomycetota</taxon>
        <taxon>Actinomycetes</taxon>
        <taxon>Mycobacteriales</taxon>
        <taxon>Mycobacteriaceae</taxon>
        <taxon>Mycobacterium</taxon>
    </lineage>
</organism>
<dbReference type="Pfam" id="PF04993">
    <property type="entry name" value="TfoX_N"/>
    <property type="match status" value="1"/>
</dbReference>
<evidence type="ECO:0000313" key="3">
    <source>
        <dbReference type="EMBL" id="KUI20936.1"/>
    </source>
</evidence>
<name>A0A101ADE2_9MYCO</name>
<dbReference type="InterPro" id="IPR007076">
    <property type="entry name" value="TfoX_N"/>
</dbReference>
<sequence length="123" mass="13493">MAYDKDLAHRIRELLSGEQGVEEKAMFGGLAFLIGGNMALAASGQGGLMVRVHPDDTAKLLSREHVAPMVMAGREMRGWLRVGGAGLATKRQLRLWVNRGTDYAKSLPPKERGYASRRGRRST</sequence>
<dbReference type="SUPFAM" id="SSF159894">
    <property type="entry name" value="YgaC/TfoX-N like"/>
    <property type="match status" value="1"/>
</dbReference>
<accession>A0A101ADE2</accession>